<protein>
    <submittedName>
        <fullName evidence="1">Uncharacterized protein</fullName>
    </submittedName>
</protein>
<organism evidence="1 2">
    <name type="scientific">Adhaeribacter arboris</name>
    <dbReference type="NCBI Taxonomy" id="2072846"/>
    <lineage>
        <taxon>Bacteria</taxon>
        <taxon>Pseudomonadati</taxon>
        <taxon>Bacteroidota</taxon>
        <taxon>Cytophagia</taxon>
        <taxon>Cytophagales</taxon>
        <taxon>Hymenobacteraceae</taxon>
        <taxon>Adhaeribacter</taxon>
    </lineage>
</organism>
<gene>
    <name evidence="1" type="ORF">AHMF7605_23610</name>
</gene>
<dbReference type="AlphaFoldDB" id="A0A2T2YL78"/>
<dbReference type="EMBL" id="PYFT01000001">
    <property type="protein sequence ID" value="PSR56273.1"/>
    <property type="molecule type" value="Genomic_DNA"/>
</dbReference>
<dbReference type="OrthoDB" id="798969at2"/>
<dbReference type="Proteomes" id="UP000240357">
    <property type="component" value="Unassembled WGS sequence"/>
</dbReference>
<evidence type="ECO:0000313" key="2">
    <source>
        <dbReference type="Proteomes" id="UP000240357"/>
    </source>
</evidence>
<keyword evidence="2" id="KW-1185">Reference proteome</keyword>
<name>A0A2T2YL78_9BACT</name>
<reference evidence="1 2" key="1">
    <citation type="submission" date="2018-03" db="EMBL/GenBank/DDBJ databases">
        <title>Adhaeribacter sp. HMF7605 Genome sequencing and assembly.</title>
        <authorList>
            <person name="Kang H."/>
            <person name="Kang J."/>
            <person name="Cha I."/>
            <person name="Kim H."/>
            <person name="Joh K."/>
        </authorList>
    </citation>
    <scope>NUCLEOTIDE SEQUENCE [LARGE SCALE GENOMIC DNA]</scope>
    <source>
        <strain evidence="1 2">HMF7605</strain>
    </source>
</reference>
<comment type="caution">
    <text evidence="1">The sequence shown here is derived from an EMBL/GenBank/DDBJ whole genome shotgun (WGS) entry which is preliminary data.</text>
</comment>
<proteinExistence type="predicted"/>
<dbReference type="RefSeq" id="WP_106932451.1">
    <property type="nucleotide sequence ID" value="NZ_PYFT01000001.1"/>
</dbReference>
<sequence>MKVKKKKLHIDKSNEENDSLTKEVLVRATSPAVRKASQEAMKIKGFVIKAENGWVVREDKNGTITQLLPTEPVNRSRPIALD</sequence>
<evidence type="ECO:0000313" key="1">
    <source>
        <dbReference type="EMBL" id="PSR56273.1"/>
    </source>
</evidence>
<accession>A0A2T2YL78</accession>